<gene>
    <name evidence="1" type="ORF">H2B03_02810</name>
</gene>
<accession>A0AC60VXH0</accession>
<evidence type="ECO:0000313" key="2">
    <source>
        <dbReference type="Proteomes" id="UP000559653"/>
    </source>
</evidence>
<dbReference type="EMBL" id="JACEMZ010000009">
    <property type="protein sequence ID" value="MBA4452092.1"/>
    <property type="molecule type" value="Genomic_DNA"/>
</dbReference>
<dbReference type="Proteomes" id="UP000559653">
    <property type="component" value="Unassembled WGS sequence"/>
</dbReference>
<protein>
    <submittedName>
        <fullName evidence="1">Uncharacterized protein</fullName>
    </submittedName>
</protein>
<name>A0AC60VXH0_9ARCH</name>
<reference evidence="1 2" key="1">
    <citation type="journal article" date="2020" name="Appl. Environ. Microbiol.">
        <title>Genomic Characteristics of a Novel Species of Ammonia-Oxidizing Archaea from the Jiulong River Estuary.</title>
        <authorList>
            <person name="Zou D."/>
            <person name="Wan R."/>
            <person name="Han L."/>
            <person name="Xu M.N."/>
            <person name="Liu Y."/>
            <person name="Liu H."/>
            <person name="Kao S.J."/>
            <person name="Li M."/>
        </authorList>
    </citation>
    <scope>NUCLEOTIDE SEQUENCE [LARGE SCALE GENOMIC DNA]</scope>
    <source>
        <strain evidence="1">W1bin1</strain>
    </source>
</reference>
<evidence type="ECO:0000313" key="1">
    <source>
        <dbReference type="EMBL" id="MBA4452092.1"/>
    </source>
</evidence>
<sequence>MIKKIIVFAVASLVLSIGVAPIYGIDPLERAVINDERLVNLSGATLGEHIIVNQQVQITAKITNTQDEIQDFVYIVQIKDENDIVVKLGWISGSLTSYQSFSPSLSWTPKESGVYNAEIFVWDSLLYQDALANFVTLEIITS</sequence>
<organism evidence="1 2">
    <name type="scientific">Candidatus Nitrosomaritimum aestuariumsis</name>
    <dbReference type="NCBI Taxonomy" id="3342354"/>
    <lineage>
        <taxon>Archaea</taxon>
        <taxon>Nitrososphaerota</taxon>
        <taxon>Nitrososphaeria</taxon>
        <taxon>Nitrosopumilales</taxon>
        <taxon>Nitrosopumilaceae</taxon>
        <taxon>Candidatus Nitrosomaritimum</taxon>
    </lineage>
</organism>
<comment type="caution">
    <text evidence="1">The sequence shown here is derived from an EMBL/GenBank/DDBJ whole genome shotgun (WGS) entry which is preliminary data.</text>
</comment>
<proteinExistence type="predicted"/>